<accession>A0A212KM71</accession>
<reference evidence="2" key="1">
    <citation type="submission" date="2016-04" db="EMBL/GenBank/DDBJ databases">
        <authorList>
            <person name="Evans L.H."/>
            <person name="Alamgir A."/>
            <person name="Owens N."/>
            <person name="Weber N.D."/>
            <person name="Virtaneva K."/>
            <person name="Barbian K."/>
            <person name="Babar A."/>
            <person name="Rosenke K."/>
        </authorList>
    </citation>
    <scope>NUCLEOTIDE SEQUENCE</scope>
    <source>
        <strain evidence="2">86</strain>
    </source>
</reference>
<organism evidence="2">
    <name type="scientific">uncultured Alphaproteobacteria bacterium</name>
    <dbReference type="NCBI Taxonomy" id="91750"/>
    <lineage>
        <taxon>Bacteria</taxon>
        <taxon>Pseudomonadati</taxon>
        <taxon>Pseudomonadota</taxon>
        <taxon>Alphaproteobacteria</taxon>
        <taxon>environmental samples</taxon>
    </lineage>
</organism>
<dbReference type="EMBL" id="FLUO01000003">
    <property type="protein sequence ID" value="SBW12740.1"/>
    <property type="molecule type" value="Genomic_DNA"/>
</dbReference>
<dbReference type="InterPro" id="IPR036086">
    <property type="entry name" value="ParB/Sulfiredoxin_sf"/>
</dbReference>
<name>A0A212KM71_9PROT</name>
<proteinExistence type="predicted"/>
<sequence length="241" mass="26243">MTPAETKELLLEALVLDPSLQFRAALSAWQVDKLAAAYDSGSEVPPISVALVNGVPLVTDGWHRVRALKQLGRKTVAALVTTSTAEEAQLAAALANTRHGLQLKPRELKKAQRAALALYLRMKRHLPTKGKVKSFREIGQELGGIDHTTIRRWVISDHPRIARSHWDIIPIAPGGGGHQQITPRFTPRGTVEESLRNALAAFQGIADPAERGAVIAEAEAIVERMKAAGDWRIEATPADEF</sequence>
<dbReference type="SMART" id="SM00470">
    <property type="entry name" value="ParB"/>
    <property type="match status" value="1"/>
</dbReference>
<dbReference type="Pfam" id="PF02195">
    <property type="entry name" value="ParB_N"/>
    <property type="match status" value="1"/>
</dbReference>
<dbReference type="InterPro" id="IPR003115">
    <property type="entry name" value="ParB_N"/>
</dbReference>
<evidence type="ECO:0000259" key="1">
    <source>
        <dbReference type="SMART" id="SM00470"/>
    </source>
</evidence>
<evidence type="ECO:0000313" key="2">
    <source>
        <dbReference type="EMBL" id="SBW12740.1"/>
    </source>
</evidence>
<protein>
    <submittedName>
        <fullName evidence="2">Putative ParB-like nuclease</fullName>
    </submittedName>
</protein>
<dbReference type="Gene3D" id="3.90.1530.10">
    <property type="entry name" value="Conserved hypothetical protein from pyrococcus furiosus pfu- 392566-001, ParB domain"/>
    <property type="match status" value="1"/>
</dbReference>
<gene>
    <name evidence="2" type="ORF">KL86APRO_30231</name>
</gene>
<feature type="domain" description="ParB-like N-terminal" evidence="1">
    <location>
        <begin position="7"/>
        <end position="97"/>
    </location>
</feature>
<dbReference type="SUPFAM" id="SSF110849">
    <property type="entry name" value="ParB/Sulfiredoxin"/>
    <property type="match status" value="1"/>
</dbReference>
<dbReference type="AlphaFoldDB" id="A0A212KM71"/>